<keyword evidence="3" id="KW-1185">Reference proteome</keyword>
<evidence type="ECO:0000313" key="2">
    <source>
        <dbReference type="EMBL" id="KAH9809769.1"/>
    </source>
</evidence>
<proteinExistence type="predicted"/>
<dbReference type="AlphaFoldDB" id="A0A9W7SIR2"/>
<reference evidence="2 3" key="2">
    <citation type="journal article" date="2021" name="Curr. Genet.">
        <title>Genetic response to nitrogen starvation in the aggressive Eucalyptus foliar pathogen Teratosphaeria destructans.</title>
        <authorList>
            <person name="Havenga M."/>
            <person name="Wingfield B.D."/>
            <person name="Wingfield M.J."/>
            <person name="Dreyer L.L."/>
            <person name="Roets F."/>
            <person name="Aylward J."/>
        </authorList>
    </citation>
    <scope>NUCLEOTIDE SEQUENCE [LARGE SCALE GENOMIC DNA]</scope>
    <source>
        <strain evidence="2">CMW44962</strain>
    </source>
</reference>
<evidence type="ECO:0000256" key="1">
    <source>
        <dbReference type="SAM" id="MobiDB-lite"/>
    </source>
</evidence>
<reference evidence="2 3" key="1">
    <citation type="journal article" date="2018" name="IMA Fungus">
        <title>IMA Genome-F 10: Nine draft genome sequences of Claviceps purpurea s.lat., including C. arundinis, C. humidiphila, and C. cf. spartinae, pseudomolecules for the pitch canker pathogen Fusarium circinatum, draft genome of Davidsoniella eucalypti, Grosmannia galeiformis, Quambalaria eucalypti, and Teratosphaeria destructans.</title>
        <authorList>
            <person name="Wingfield B.D."/>
            <person name="Liu M."/>
            <person name="Nguyen H.D."/>
            <person name="Lane F.A."/>
            <person name="Morgan S.W."/>
            <person name="De Vos L."/>
            <person name="Wilken P.M."/>
            <person name="Duong T.A."/>
            <person name="Aylward J."/>
            <person name="Coetzee M.P."/>
            <person name="Dadej K."/>
            <person name="De Beer Z.W."/>
            <person name="Findlay W."/>
            <person name="Havenga M."/>
            <person name="Kolarik M."/>
            <person name="Menzies J.G."/>
            <person name="Naidoo K."/>
            <person name="Pochopski O."/>
            <person name="Shoukouhi P."/>
            <person name="Santana Q.C."/>
            <person name="Seifert K.A."/>
            <person name="Soal N."/>
            <person name="Steenkamp E.T."/>
            <person name="Tatham C.T."/>
            <person name="van der Nest M.A."/>
            <person name="Wingfield M.J."/>
        </authorList>
    </citation>
    <scope>NUCLEOTIDE SEQUENCE [LARGE SCALE GENOMIC DNA]</scope>
    <source>
        <strain evidence="2">CMW44962</strain>
    </source>
</reference>
<feature type="compositionally biased region" description="Basic and acidic residues" evidence="1">
    <location>
        <begin position="173"/>
        <end position="187"/>
    </location>
</feature>
<dbReference type="Proteomes" id="UP001138500">
    <property type="component" value="Unassembled WGS sequence"/>
</dbReference>
<comment type="caution">
    <text evidence="2">The sequence shown here is derived from an EMBL/GenBank/DDBJ whole genome shotgun (WGS) entry which is preliminary data.</text>
</comment>
<gene>
    <name evidence="2" type="ORF">Tdes44962_MAKER06103</name>
</gene>
<accession>A0A9W7SIR2</accession>
<sequence>MLTAEYFGQGDSVTPEPDVQPDETVTTVEGAPEQELPRVELNQMAPEPTRSSAEDQQETTDGQSTDDIREKASHPSSTDPTAEEGDEDDDVDAMAEASAQAAIAKVPLNLGDLEGWSVGKFQEELRIPRGIEQHELLGMQAEYLARKKEARRTRLRQKIQGMEALRRKKLKRRQTEEGMRLVPKENDGETTEESDVAESDIDSEVKEFLAEPDENG</sequence>
<dbReference type="EMBL" id="RIBY02002545">
    <property type="protein sequence ID" value="KAH9809769.1"/>
    <property type="molecule type" value="Genomic_DNA"/>
</dbReference>
<feature type="region of interest" description="Disordered" evidence="1">
    <location>
        <begin position="1"/>
        <end position="98"/>
    </location>
</feature>
<name>A0A9W7SIR2_9PEZI</name>
<protein>
    <submittedName>
        <fullName evidence="2">Uncharacterized protein</fullName>
    </submittedName>
</protein>
<evidence type="ECO:0000313" key="3">
    <source>
        <dbReference type="Proteomes" id="UP001138500"/>
    </source>
</evidence>
<feature type="compositionally biased region" description="Acidic residues" evidence="1">
    <location>
        <begin position="188"/>
        <end position="202"/>
    </location>
</feature>
<organism evidence="2 3">
    <name type="scientific">Teratosphaeria destructans</name>
    <dbReference type="NCBI Taxonomy" id="418781"/>
    <lineage>
        <taxon>Eukaryota</taxon>
        <taxon>Fungi</taxon>
        <taxon>Dikarya</taxon>
        <taxon>Ascomycota</taxon>
        <taxon>Pezizomycotina</taxon>
        <taxon>Dothideomycetes</taxon>
        <taxon>Dothideomycetidae</taxon>
        <taxon>Mycosphaerellales</taxon>
        <taxon>Teratosphaeriaceae</taxon>
        <taxon>Teratosphaeria</taxon>
    </lineage>
</organism>
<feature type="region of interest" description="Disordered" evidence="1">
    <location>
        <begin position="169"/>
        <end position="216"/>
    </location>
</feature>
<feature type="compositionally biased region" description="Acidic residues" evidence="1">
    <location>
        <begin position="81"/>
        <end position="93"/>
    </location>
</feature>